<reference evidence="1" key="1">
    <citation type="journal article" date="2021" name="PeerJ">
        <title>Extensive microbial diversity within the chicken gut microbiome revealed by metagenomics and culture.</title>
        <authorList>
            <person name="Gilroy R."/>
            <person name="Ravi A."/>
            <person name="Getino M."/>
            <person name="Pursley I."/>
            <person name="Horton D.L."/>
            <person name="Alikhan N.F."/>
            <person name="Baker D."/>
            <person name="Gharbi K."/>
            <person name="Hall N."/>
            <person name="Watson M."/>
            <person name="Adriaenssens E.M."/>
            <person name="Foster-Nyarko E."/>
            <person name="Jarju S."/>
            <person name="Secka A."/>
            <person name="Antonio M."/>
            <person name="Oren A."/>
            <person name="Chaudhuri R.R."/>
            <person name="La Ragione R."/>
            <person name="Hildebrand F."/>
            <person name="Pallen M.J."/>
        </authorList>
    </citation>
    <scope>NUCLEOTIDE SEQUENCE</scope>
    <source>
        <strain evidence="1">B3-3758</strain>
    </source>
</reference>
<organism evidence="1 2">
    <name type="scientific">Candidatus Bacteroides intestinipullorum</name>
    <dbReference type="NCBI Taxonomy" id="2838471"/>
    <lineage>
        <taxon>Bacteria</taxon>
        <taxon>Pseudomonadati</taxon>
        <taxon>Bacteroidota</taxon>
        <taxon>Bacteroidia</taxon>
        <taxon>Bacteroidales</taxon>
        <taxon>Bacteroidaceae</taxon>
        <taxon>Bacteroides</taxon>
    </lineage>
</organism>
<gene>
    <name evidence="1" type="ORF">H9791_03370</name>
</gene>
<sequence>MNKERYNRLMKSVVTKTNEMREMIQDLALLSMGTTNFDDSVADYIQMIEQKIDHTYFEIKDLKTLIERKLK</sequence>
<name>A0A9E2KEV9_9BACE</name>
<proteinExistence type="predicted"/>
<evidence type="ECO:0000313" key="1">
    <source>
        <dbReference type="EMBL" id="MBU3813533.1"/>
    </source>
</evidence>
<protein>
    <submittedName>
        <fullName evidence="1">Uncharacterized protein</fullName>
    </submittedName>
</protein>
<evidence type="ECO:0000313" key="2">
    <source>
        <dbReference type="Proteomes" id="UP000824236"/>
    </source>
</evidence>
<dbReference type="Proteomes" id="UP000824236">
    <property type="component" value="Unassembled WGS sequence"/>
</dbReference>
<accession>A0A9E2KEV9</accession>
<dbReference type="AlphaFoldDB" id="A0A9E2KEV9"/>
<reference evidence="1" key="2">
    <citation type="submission" date="2021-04" db="EMBL/GenBank/DDBJ databases">
        <authorList>
            <person name="Gilroy R."/>
        </authorList>
    </citation>
    <scope>NUCLEOTIDE SEQUENCE</scope>
    <source>
        <strain evidence="1">B3-3758</strain>
    </source>
</reference>
<comment type="caution">
    <text evidence="1">The sequence shown here is derived from an EMBL/GenBank/DDBJ whole genome shotgun (WGS) entry which is preliminary data.</text>
</comment>
<dbReference type="EMBL" id="JAHLFO010000040">
    <property type="protein sequence ID" value="MBU3813533.1"/>
    <property type="molecule type" value="Genomic_DNA"/>
</dbReference>